<organism evidence="3 4">
    <name type="scientific">Candidatus Gottesmanbacteria bacterium RIFCSPLOWO2_01_FULL_39_12b</name>
    <dbReference type="NCBI Taxonomy" id="1798388"/>
    <lineage>
        <taxon>Bacteria</taxon>
        <taxon>Candidatus Gottesmaniibacteriota</taxon>
    </lineage>
</organism>
<sequence>MARRAKIQPPHLLITLALIYFLVLILWLIYRVITSYSEVLDELIFKPIIWLAPVVMASSYYRINISVLLRKPKISLIHLSILSGIGLALTQIIPQMIRGSQVLNISFIYIFTQTIITIGTAFTEEVLFRGLLLKQSGKYFPPVMSNIAISILFVIIHLPLFIFVKHYPMQEAYIGSLELFISSLVYGGLFQAGNNLWPAIVTHYINNILLSIL</sequence>
<feature type="transmembrane region" description="Helical" evidence="1">
    <location>
        <begin position="143"/>
        <end position="164"/>
    </location>
</feature>
<feature type="transmembrane region" description="Helical" evidence="1">
    <location>
        <begin position="184"/>
        <end position="205"/>
    </location>
</feature>
<reference evidence="3 4" key="1">
    <citation type="journal article" date="2016" name="Nat. Commun.">
        <title>Thousands of microbial genomes shed light on interconnected biogeochemical processes in an aquifer system.</title>
        <authorList>
            <person name="Anantharaman K."/>
            <person name="Brown C.T."/>
            <person name="Hug L.A."/>
            <person name="Sharon I."/>
            <person name="Castelle C.J."/>
            <person name="Probst A.J."/>
            <person name="Thomas B.C."/>
            <person name="Singh A."/>
            <person name="Wilkins M.J."/>
            <person name="Karaoz U."/>
            <person name="Brodie E.L."/>
            <person name="Williams K.H."/>
            <person name="Hubbard S.S."/>
            <person name="Banfield J.F."/>
        </authorList>
    </citation>
    <scope>NUCLEOTIDE SEQUENCE [LARGE SCALE GENOMIC DNA]</scope>
</reference>
<dbReference type="InterPro" id="IPR003675">
    <property type="entry name" value="Rce1/LyrA-like_dom"/>
</dbReference>
<evidence type="ECO:0000259" key="2">
    <source>
        <dbReference type="Pfam" id="PF02517"/>
    </source>
</evidence>
<evidence type="ECO:0000313" key="4">
    <source>
        <dbReference type="Proteomes" id="UP000176609"/>
    </source>
</evidence>
<protein>
    <recommendedName>
        <fullName evidence="2">CAAX prenyl protease 2/Lysostaphin resistance protein A-like domain-containing protein</fullName>
    </recommendedName>
</protein>
<dbReference type="GO" id="GO:0080120">
    <property type="term" value="P:CAAX-box protein maturation"/>
    <property type="evidence" value="ECO:0007669"/>
    <property type="project" value="UniProtKB-ARBA"/>
</dbReference>
<dbReference type="AlphaFoldDB" id="A0A1F6AM19"/>
<feature type="transmembrane region" description="Helical" evidence="1">
    <location>
        <begin position="44"/>
        <end position="63"/>
    </location>
</feature>
<evidence type="ECO:0000313" key="3">
    <source>
        <dbReference type="EMBL" id="OGG25731.1"/>
    </source>
</evidence>
<feature type="transmembrane region" description="Helical" evidence="1">
    <location>
        <begin position="103"/>
        <end position="122"/>
    </location>
</feature>
<comment type="caution">
    <text evidence="3">The sequence shown here is derived from an EMBL/GenBank/DDBJ whole genome shotgun (WGS) entry which is preliminary data.</text>
</comment>
<keyword evidence="1" id="KW-0472">Membrane</keyword>
<keyword evidence="1" id="KW-1133">Transmembrane helix</keyword>
<evidence type="ECO:0000256" key="1">
    <source>
        <dbReference type="SAM" id="Phobius"/>
    </source>
</evidence>
<dbReference type="Proteomes" id="UP000176609">
    <property type="component" value="Unassembled WGS sequence"/>
</dbReference>
<gene>
    <name evidence="3" type="ORF">A2960_05270</name>
</gene>
<feature type="domain" description="CAAX prenyl protease 2/Lysostaphin resistance protein A-like" evidence="2">
    <location>
        <begin position="111"/>
        <end position="208"/>
    </location>
</feature>
<feature type="transmembrane region" description="Helical" evidence="1">
    <location>
        <begin position="75"/>
        <end position="97"/>
    </location>
</feature>
<keyword evidence="1" id="KW-0812">Transmembrane</keyword>
<accession>A0A1F6AM19</accession>
<proteinExistence type="predicted"/>
<feature type="transmembrane region" description="Helical" evidence="1">
    <location>
        <begin position="12"/>
        <end position="32"/>
    </location>
</feature>
<dbReference type="EMBL" id="MFJR01000015">
    <property type="protein sequence ID" value="OGG25731.1"/>
    <property type="molecule type" value="Genomic_DNA"/>
</dbReference>
<dbReference type="Pfam" id="PF02517">
    <property type="entry name" value="Rce1-like"/>
    <property type="match status" value="1"/>
</dbReference>
<name>A0A1F6AM19_9BACT</name>
<dbReference type="GO" id="GO:0004175">
    <property type="term" value="F:endopeptidase activity"/>
    <property type="evidence" value="ECO:0007669"/>
    <property type="project" value="UniProtKB-ARBA"/>
</dbReference>